<evidence type="ECO:0000256" key="1">
    <source>
        <dbReference type="ARBA" id="ARBA00002393"/>
    </source>
</evidence>
<dbReference type="Gene3D" id="1.10.8.60">
    <property type="match status" value="1"/>
</dbReference>
<dbReference type="FunFam" id="1.20.272.10:FF:000001">
    <property type="entry name" value="Putative AAA family ATPase"/>
    <property type="match status" value="1"/>
</dbReference>
<protein>
    <recommendedName>
        <fullName evidence="3">Replication-associated recombination protein A</fullName>
    </recommendedName>
</protein>
<evidence type="ECO:0000313" key="9">
    <source>
        <dbReference type="EMBL" id="HIV09256.1"/>
    </source>
</evidence>
<dbReference type="Gene3D" id="1.20.272.10">
    <property type="match status" value="1"/>
</dbReference>
<dbReference type="PANTHER" id="PTHR13779">
    <property type="entry name" value="WERNER HELICASE-INTERACTING PROTEIN 1 FAMILY MEMBER"/>
    <property type="match status" value="1"/>
</dbReference>
<evidence type="ECO:0000256" key="4">
    <source>
        <dbReference type="ARBA" id="ARBA00022705"/>
    </source>
</evidence>
<dbReference type="PRINTS" id="PR00830">
    <property type="entry name" value="ENDOLAPTASE"/>
</dbReference>
<accession>A0A9D1NM93</accession>
<feature type="region of interest" description="Disordered" evidence="7">
    <location>
        <begin position="1"/>
        <end position="26"/>
    </location>
</feature>
<dbReference type="Gene3D" id="3.40.50.300">
    <property type="entry name" value="P-loop containing nucleotide triphosphate hydrolases"/>
    <property type="match status" value="1"/>
</dbReference>
<dbReference type="GO" id="GO:0003677">
    <property type="term" value="F:DNA binding"/>
    <property type="evidence" value="ECO:0007669"/>
    <property type="project" value="InterPro"/>
</dbReference>
<keyword evidence="4" id="KW-0235">DNA replication</keyword>
<sequence length="450" mass="49024">MDDLFEREDEGREAERVDPAKLGPLPARMRPRTLEEIVGQDHLLAPGRLLRRVIESDRFTNLIFYGPPGTGKTTLAEVIARTTHRRFERTSGVTSNVAQLRAVCERAREVRGHIGTVLFVDEIHRFNKSQQDVLLPYIEDGTVTLIGATTHNPGIFINTPLVSRSLVFELHALDAAAVKTVLARALADRERGLGDANATLEPEAADFLAQVCDGDARRALTALEIAVRSTPPGADGRIVVTPEVMAECVQRRVIAYDKDEDQHYDTISAFIKSIRGSDPDAAVYWLAKMLEGGEDPRFIARRLVISASEDIGNADPRGLTVAVAAMQAVEFVGMPEARINLAQATTYLASAPKSNAAYLALDEAAADVRSGRVQPVPEHLKNVHVKAEGKGEAPAYKYPHDFADTAVAQAYLTVPKTYYRPKAAGYEDTIAKRLAWLNARKAGGGTPAEG</sequence>
<dbReference type="GO" id="GO:0000731">
    <property type="term" value="P:DNA synthesis involved in DNA repair"/>
    <property type="evidence" value="ECO:0007669"/>
    <property type="project" value="TreeGrafter"/>
</dbReference>
<evidence type="ECO:0000256" key="7">
    <source>
        <dbReference type="SAM" id="MobiDB-lite"/>
    </source>
</evidence>
<dbReference type="InterPro" id="IPR032423">
    <property type="entry name" value="AAA_assoc_2"/>
</dbReference>
<evidence type="ECO:0000313" key="10">
    <source>
        <dbReference type="Proteomes" id="UP000886845"/>
    </source>
</evidence>
<evidence type="ECO:0000256" key="5">
    <source>
        <dbReference type="ARBA" id="ARBA00022741"/>
    </source>
</evidence>
<reference evidence="9" key="1">
    <citation type="submission" date="2020-10" db="EMBL/GenBank/DDBJ databases">
        <authorList>
            <person name="Gilroy R."/>
        </authorList>
    </citation>
    <scope>NUCLEOTIDE SEQUENCE</scope>
    <source>
        <strain evidence="9">35461</strain>
    </source>
</reference>
<dbReference type="Pfam" id="PF05496">
    <property type="entry name" value="RuvB_N"/>
    <property type="match status" value="1"/>
</dbReference>
<comment type="caution">
    <text evidence="9">The sequence shown here is derived from an EMBL/GenBank/DDBJ whole genome shotgun (WGS) entry which is preliminary data.</text>
</comment>
<dbReference type="InterPro" id="IPR051314">
    <property type="entry name" value="AAA_ATPase_RarA/MGS1/WRNIP1"/>
</dbReference>
<evidence type="ECO:0000256" key="2">
    <source>
        <dbReference type="ARBA" id="ARBA00008959"/>
    </source>
</evidence>
<keyword evidence="6" id="KW-0067">ATP-binding</keyword>
<keyword evidence="5" id="KW-0547">Nucleotide-binding</keyword>
<dbReference type="CDD" id="cd00009">
    <property type="entry name" value="AAA"/>
    <property type="match status" value="1"/>
</dbReference>
<dbReference type="FunFam" id="3.40.50.300:FF:000137">
    <property type="entry name" value="Replication-associated recombination protein A"/>
    <property type="match status" value="1"/>
</dbReference>
<feature type="domain" description="AAA+ ATPase" evidence="8">
    <location>
        <begin position="58"/>
        <end position="172"/>
    </location>
</feature>
<dbReference type="AlphaFoldDB" id="A0A9D1NM93"/>
<comment type="function">
    <text evidence="1">DNA-dependent ATPase that plays important roles in cellular responses to stalled DNA replication processes.</text>
</comment>
<dbReference type="Gene3D" id="1.10.3710.10">
    <property type="entry name" value="DNA polymerase III clamp loader subunits, C-terminal domain"/>
    <property type="match status" value="1"/>
</dbReference>
<evidence type="ECO:0000259" key="8">
    <source>
        <dbReference type="SMART" id="SM00382"/>
    </source>
</evidence>
<dbReference type="GO" id="GO:0005524">
    <property type="term" value="F:ATP binding"/>
    <property type="evidence" value="ECO:0007669"/>
    <property type="project" value="UniProtKB-KW"/>
</dbReference>
<dbReference type="Proteomes" id="UP000886845">
    <property type="component" value="Unassembled WGS sequence"/>
</dbReference>
<dbReference type="InterPro" id="IPR027417">
    <property type="entry name" value="P-loop_NTPase"/>
</dbReference>
<dbReference type="Pfam" id="PF16193">
    <property type="entry name" value="AAA_assoc_2"/>
    <property type="match status" value="1"/>
</dbReference>
<dbReference type="GO" id="GO:0006261">
    <property type="term" value="P:DNA-templated DNA replication"/>
    <property type="evidence" value="ECO:0007669"/>
    <property type="project" value="TreeGrafter"/>
</dbReference>
<dbReference type="GO" id="GO:0006310">
    <property type="term" value="P:DNA recombination"/>
    <property type="evidence" value="ECO:0007669"/>
    <property type="project" value="InterPro"/>
</dbReference>
<dbReference type="PANTHER" id="PTHR13779:SF7">
    <property type="entry name" value="ATPASE WRNIP1"/>
    <property type="match status" value="1"/>
</dbReference>
<feature type="compositionally biased region" description="Basic and acidic residues" evidence="7">
    <location>
        <begin position="9"/>
        <end position="19"/>
    </location>
</feature>
<dbReference type="SUPFAM" id="SSF48019">
    <property type="entry name" value="post-AAA+ oligomerization domain-like"/>
    <property type="match status" value="1"/>
</dbReference>
<dbReference type="InterPro" id="IPR021886">
    <property type="entry name" value="MgsA_C"/>
</dbReference>
<dbReference type="SMART" id="SM00382">
    <property type="entry name" value="AAA"/>
    <property type="match status" value="1"/>
</dbReference>
<dbReference type="GO" id="GO:0017116">
    <property type="term" value="F:single-stranded DNA helicase activity"/>
    <property type="evidence" value="ECO:0007669"/>
    <property type="project" value="TreeGrafter"/>
</dbReference>
<dbReference type="InterPro" id="IPR003593">
    <property type="entry name" value="AAA+_ATPase"/>
</dbReference>
<organism evidence="9 10">
    <name type="scientific">Candidatus Spyradenecus faecavium</name>
    <dbReference type="NCBI Taxonomy" id="2840947"/>
    <lineage>
        <taxon>Bacteria</taxon>
        <taxon>Pseudomonadati</taxon>
        <taxon>Lentisphaerota</taxon>
        <taxon>Lentisphaeria</taxon>
        <taxon>Lentisphaerales</taxon>
        <taxon>Lentisphaeraceae</taxon>
        <taxon>Lentisphaeraceae incertae sedis</taxon>
        <taxon>Candidatus Spyradenecus</taxon>
    </lineage>
</organism>
<name>A0A9D1NM93_9BACT</name>
<dbReference type="GO" id="GO:0009378">
    <property type="term" value="F:four-way junction helicase activity"/>
    <property type="evidence" value="ECO:0007669"/>
    <property type="project" value="InterPro"/>
</dbReference>
<dbReference type="InterPro" id="IPR008824">
    <property type="entry name" value="RuvB-like_N"/>
</dbReference>
<dbReference type="InterPro" id="IPR008921">
    <property type="entry name" value="DNA_pol3_clamp-load_cplx_C"/>
</dbReference>
<evidence type="ECO:0000256" key="6">
    <source>
        <dbReference type="ARBA" id="ARBA00022840"/>
    </source>
</evidence>
<dbReference type="EMBL" id="DVOR01000125">
    <property type="protein sequence ID" value="HIV09256.1"/>
    <property type="molecule type" value="Genomic_DNA"/>
</dbReference>
<dbReference type="CDD" id="cd18139">
    <property type="entry name" value="HLD_clamp_RarA"/>
    <property type="match status" value="1"/>
</dbReference>
<gene>
    <name evidence="9" type="ORF">IAC79_03990</name>
</gene>
<evidence type="ECO:0000256" key="3">
    <source>
        <dbReference type="ARBA" id="ARBA00020776"/>
    </source>
</evidence>
<dbReference type="SUPFAM" id="SSF52540">
    <property type="entry name" value="P-loop containing nucleoside triphosphate hydrolases"/>
    <property type="match status" value="1"/>
</dbReference>
<proteinExistence type="inferred from homology"/>
<dbReference type="FunFam" id="1.10.8.60:FF:000029">
    <property type="entry name" value="Replication-associated recombination protein A"/>
    <property type="match status" value="1"/>
</dbReference>
<reference evidence="9" key="2">
    <citation type="journal article" date="2021" name="PeerJ">
        <title>Extensive microbial diversity within the chicken gut microbiome revealed by metagenomics and culture.</title>
        <authorList>
            <person name="Gilroy R."/>
            <person name="Ravi A."/>
            <person name="Getino M."/>
            <person name="Pursley I."/>
            <person name="Horton D.L."/>
            <person name="Alikhan N.F."/>
            <person name="Baker D."/>
            <person name="Gharbi K."/>
            <person name="Hall N."/>
            <person name="Watson M."/>
            <person name="Adriaenssens E.M."/>
            <person name="Foster-Nyarko E."/>
            <person name="Jarju S."/>
            <person name="Secka A."/>
            <person name="Antonio M."/>
            <person name="Oren A."/>
            <person name="Chaudhuri R.R."/>
            <person name="La Ragione R."/>
            <person name="Hildebrand F."/>
            <person name="Pallen M.J."/>
        </authorList>
    </citation>
    <scope>NUCLEOTIDE SEQUENCE</scope>
    <source>
        <strain evidence="9">35461</strain>
    </source>
</reference>
<comment type="similarity">
    <text evidence="2">Belongs to the AAA ATPase family. RarA/MGS1/WRNIP1 subfamily.</text>
</comment>
<dbReference type="GO" id="GO:0008047">
    <property type="term" value="F:enzyme activator activity"/>
    <property type="evidence" value="ECO:0007669"/>
    <property type="project" value="TreeGrafter"/>
</dbReference>
<dbReference type="Pfam" id="PF12002">
    <property type="entry name" value="MgsA_C"/>
    <property type="match status" value="1"/>
</dbReference>